<dbReference type="Gene3D" id="3.40.50.12230">
    <property type="match status" value="1"/>
</dbReference>
<evidence type="ECO:0000256" key="5">
    <source>
        <dbReference type="HAMAP-Rule" id="MF_00182"/>
    </source>
</evidence>
<comment type="function">
    <text evidence="5">Attaches a formyl group to the free amino group of methionyl-tRNA(fMet). The formyl group appears to play a dual role in the initiator identity of N-formylmethionyl-tRNA by promoting its recognition by IF2 and preventing the misappropriation of this tRNA by the elongation apparatus.</text>
</comment>
<evidence type="ECO:0000256" key="1">
    <source>
        <dbReference type="ARBA" id="ARBA00010699"/>
    </source>
</evidence>
<dbReference type="NCBIfam" id="TIGR00460">
    <property type="entry name" value="fmt"/>
    <property type="match status" value="1"/>
</dbReference>
<dbReference type="EMBL" id="PFAH01000004">
    <property type="protein sequence ID" value="PIR98110.1"/>
    <property type="molecule type" value="Genomic_DNA"/>
</dbReference>
<evidence type="ECO:0000256" key="3">
    <source>
        <dbReference type="ARBA" id="ARBA00022679"/>
    </source>
</evidence>
<dbReference type="CDD" id="cd08646">
    <property type="entry name" value="FMT_core_Met-tRNA-FMT_N"/>
    <property type="match status" value="1"/>
</dbReference>
<dbReference type="InterPro" id="IPR041711">
    <property type="entry name" value="Met-tRNA-FMT_N"/>
</dbReference>
<dbReference type="SUPFAM" id="SSF50486">
    <property type="entry name" value="FMT C-terminal domain-like"/>
    <property type="match status" value="1"/>
</dbReference>
<feature type="binding site" evidence="5">
    <location>
        <begin position="111"/>
        <end position="114"/>
    </location>
    <ligand>
        <name>(6S)-5,6,7,8-tetrahydrofolate</name>
        <dbReference type="ChEBI" id="CHEBI:57453"/>
    </ligand>
</feature>
<dbReference type="SUPFAM" id="SSF53328">
    <property type="entry name" value="Formyltransferase"/>
    <property type="match status" value="1"/>
</dbReference>
<evidence type="ECO:0000313" key="8">
    <source>
        <dbReference type="EMBL" id="PIR98110.1"/>
    </source>
</evidence>
<accession>A0A2H0VIH1</accession>
<comment type="caution">
    <text evidence="8">The sequence shown here is derived from an EMBL/GenBank/DDBJ whole genome shotgun (WGS) entry which is preliminary data.</text>
</comment>
<dbReference type="AlphaFoldDB" id="A0A2H0VIH1"/>
<evidence type="ECO:0000259" key="6">
    <source>
        <dbReference type="Pfam" id="PF00551"/>
    </source>
</evidence>
<organism evidence="8 9">
    <name type="scientific">Candidatus Colwellbacteria bacterium CG10_big_fil_rev_8_21_14_0_10_42_22</name>
    <dbReference type="NCBI Taxonomy" id="1974540"/>
    <lineage>
        <taxon>Bacteria</taxon>
        <taxon>Candidatus Colwelliibacteriota</taxon>
    </lineage>
</organism>
<keyword evidence="3 5" id="KW-0808">Transferase</keyword>
<sequence length="280" mass="31163">MRYVFLGSPEFATKVLDQLINAGIPPVALVCNPDRPAGRKKILTPPATKKLIQDRGLDIKIFQPENKQELTALSPTLTAMANFGIVAAYGLIIPREFIESFKQGIIGVHPSLLPKYRGASPIRSAILAGEERTGVSLFMLDEKVDHGPILAQKDLYIDSQRYNELADELAVLSGNLLAEILTDFDEGKIEPVEQNHENATLTSKFTTEDAYIPWDDLKDAQGGDLVKAKDIFKKVRAFNPEPGAFTFIDNKRIKLLRVEIEESKLILKQIQKEGKKPEVI</sequence>
<dbReference type="Pfam" id="PF02911">
    <property type="entry name" value="Formyl_trans_C"/>
    <property type="match status" value="1"/>
</dbReference>
<name>A0A2H0VIH1_9BACT</name>
<evidence type="ECO:0000256" key="4">
    <source>
        <dbReference type="ARBA" id="ARBA00022917"/>
    </source>
</evidence>
<dbReference type="InterPro" id="IPR005793">
    <property type="entry name" value="Formyl_trans_C"/>
</dbReference>
<dbReference type="GO" id="GO:0005829">
    <property type="term" value="C:cytosol"/>
    <property type="evidence" value="ECO:0007669"/>
    <property type="project" value="TreeGrafter"/>
</dbReference>
<dbReference type="InterPro" id="IPR002376">
    <property type="entry name" value="Formyl_transf_N"/>
</dbReference>
<evidence type="ECO:0000256" key="2">
    <source>
        <dbReference type="ARBA" id="ARBA00012261"/>
    </source>
</evidence>
<dbReference type="PANTHER" id="PTHR11138:SF5">
    <property type="entry name" value="METHIONYL-TRNA FORMYLTRANSFERASE, MITOCHONDRIAL"/>
    <property type="match status" value="1"/>
</dbReference>
<dbReference type="Proteomes" id="UP000231466">
    <property type="component" value="Unassembled WGS sequence"/>
</dbReference>
<keyword evidence="4 5" id="KW-0648">Protein biosynthesis</keyword>
<protein>
    <recommendedName>
        <fullName evidence="2 5">Methionyl-tRNA formyltransferase</fullName>
        <ecNumber evidence="2 5">2.1.2.9</ecNumber>
    </recommendedName>
</protein>
<dbReference type="InterPro" id="IPR044135">
    <property type="entry name" value="Met-tRNA-FMT_C"/>
</dbReference>
<gene>
    <name evidence="5 8" type="primary">fmt</name>
    <name evidence="8" type="ORF">COT89_01075</name>
</gene>
<evidence type="ECO:0000313" key="9">
    <source>
        <dbReference type="Proteomes" id="UP000231466"/>
    </source>
</evidence>
<dbReference type="InterPro" id="IPR036477">
    <property type="entry name" value="Formyl_transf_N_sf"/>
</dbReference>
<dbReference type="InterPro" id="IPR011034">
    <property type="entry name" value="Formyl_transferase-like_C_sf"/>
</dbReference>
<dbReference type="CDD" id="cd08704">
    <property type="entry name" value="Met_tRNA_FMT_C"/>
    <property type="match status" value="1"/>
</dbReference>
<dbReference type="GO" id="GO:0004479">
    <property type="term" value="F:methionyl-tRNA formyltransferase activity"/>
    <property type="evidence" value="ECO:0007669"/>
    <property type="project" value="UniProtKB-UniRule"/>
</dbReference>
<dbReference type="PANTHER" id="PTHR11138">
    <property type="entry name" value="METHIONYL-TRNA FORMYLTRANSFERASE"/>
    <property type="match status" value="1"/>
</dbReference>
<reference evidence="9" key="1">
    <citation type="submission" date="2017-09" db="EMBL/GenBank/DDBJ databases">
        <title>Depth-based differentiation of microbial function through sediment-hosted aquifers and enrichment of novel symbionts in the deep terrestrial subsurface.</title>
        <authorList>
            <person name="Probst A.J."/>
            <person name="Ladd B."/>
            <person name="Jarett J.K."/>
            <person name="Geller-Mcgrath D.E."/>
            <person name="Sieber C.M.K."/>
            <person name="Emerson J.B."/>
            <person name="Anantharaman K."/>
            <person name="Thomas B.C."/>
            <person name="Malmstrom R."/>
            <person name="Stieglmeier M."/>
            <person name="Klingl A."/>
            <person name="Woyke T."/>
            <person name="Ryan C.M."/>
            <person name="Banfield J.F."/>
        </authorList>
    </citation>
    <scope>NUCLEOTIDE SEQUENCE [LARGE SCALE GENOMIC DNA]</scope>
</reference>
<feature type="domain" description="Formyl transferase N-terminal" evidence="6">
    <location>
        <begin position="1"/>
        <end position="161"/>
    </location>
</feature>
<comment type="catalytic activity">
    <reaction evidence="5">
        <text>L-methionyl-tRNA(fMet) + (6R)-10-formyltetrahydrofolate = N-formyl-L-methionyl-tRNA(fMet) + (6S)-5,6,7,8-tetrahydrofolate + H(+)</text>
        <dbReference type="Rhea" id="RHEA:24380"/>
        <dbReference type="Rhea" id="RHEA-COMP:9952"/>
        <dbReference type="Rhea" id="RHEA-COMP:9953"/>
        <dbReference type="ChEBI" id="CHEBI:15378"/>
        <dbReference type="ChEBI" id="CHEBI:57453"/>
        <dbReference type="ChEBI" id="CHEBI:78530"/>
        <dbReference type="ChEBI" id="CHEBI:78844"/>
        <dbReference type="ChEBI" id="CHEBI:195366"/>
        <dbReference type="EC" id="2.1.2.9"/>
    </reaction>
</comment>
<comment type="similarity">
    <text evidence="1 5">Belongs to the Fmt family.</text>
</comment>
<proteinExistence type="inferred from homology"/>
<feature type="domain" description="Formyl transferase C-terminal" evidence="7">
    <location>
        <begin position="227"/>
        <end position="263"/>
    </location>
</feature>
<dbReference type="Pfam" id="PF00551">
    <property type="entry name" value="Formyl_trans_N"/>
    <property type="match status" value="1"/>
</dbReference>
<dbReference type="EC" id="2.1.2.9" evidence="2 5"/>
<dbReference type="HAMAP" id="MF_00182">
    <property type="entry name" value="Formyl_trans"/>
    <property type="match status" value="1"/>
</dbReference>
<evidence type="ECO:0000259" key="7">
    <source>
        <dbReference type="Pfam" id="PF02911"/>
    </source>
</evidence>
<dbReference type="InterPro" id="IPR005794">
    <property type="entry name" value="Fmt"/>
</dbReference>